<proteinExistence type="inferred from homology"/>
<protein>
    <recommendedName>
        <fullName evidence="4">Exonuclease V</fullName>
    </recommendedName>
</protein>
<comment type="similarity">
    <text evidence="1">Belongs to the EXO5 family.</text>
</comment>
<dbReference type="AlphaFoldDB" id="A0AAF0J8S8"/>
<dbReference type="Proteomes" id="UP001213623">
    <property type="component" value="Chromosome 6"/>
</dbReference>
<name>A0AAF0J8S8_9BASI</name>
<dbReference type="InterPro" id="IPR011604">
    <property type="entry name" value="PDDEXK-like_dom_sf"/>
</dbReference>
<dbReference type="GO" id="GO:0036297">
    <property type="term" value="P:interstrand cross-link repair"/>
    <property type="evidence" value="ECO:0007669"/>
    <property type="project" value="TreeGrafter"/>
</dbReference>
<dbReference type="Pfam" id="PF09810">
    <property type="entry name" value="Exo5"/>
    <property type="match status" value="2"/>
</dbReference>
<dbReference type="GO" id="GO:0005634">
    <property type="term" value="C:nucleus"/>
    <property type="evidence" value="ECO:0007669"/>
    <property type="project" value="TreeGrafter"/>
</dbReference>
<evidence type="ECO:0000313" key="2">
    <source>
        <dbReference type="EMBL" id="WFD28360.1"/>
    </source>
</evidence>
<dbReference type="GO" id="GO:0005739">
    <property type="term" value="C:mitochondrion"/>
    <property type="evidence" value="ECO:0007669"/>
    <property type="project" value="TreeGrafter"/>
</dbReference>
<keyword evidence="3" id="KW-1185">Reference proteome</keyword>
<evidence type="ECO:0008006" key="4">
    <source>
        <dbReference type="Google" id="ProtNLM"/>
    </source>
</evidence>
<evidence type="ECO:0000256" key="1">
    <source>
        <dbReference type="ARBA" id="ARBA00009797"/>
    </source>
</evidence>
<sequence>MQKTYLGVSEVVSPAWCEYAYLYNLLFQSHLPLSMRPLSITTPRGTILEPNWTLAEQKEQVLEQGTAVHEDIERDVLPVQVTLRVETREDEWALLLLQFATGLYILHTRGRTREVPVFGIMHGKLIRGIIDELHLDAHGDIVLVETKTRSSTTIPLQMDQQPAHWQCMLYRRLLVNLAATWQCTMDNGASPLDLSVIWETFQIRPNVPLTTSFICDVNKMIRHVDTPWESGQWSSQLTLQHVVDLLKLPLRACQRRMAPIMDIVYVKRDTAEILDSVSLSNNPTALDTFLKTTFALLDGKREPEGVAICSTNRCERCIWREKCEWRQDMAKAAQKRKGERARQSDDHHLWAEFDEKDLLDLDW</sequence>
<gene>
    <name evidence="2" type="ORF">MNAN1_003370</name>
</gene>
<dbReference type="PANTHER" id="PTHR14464:SF4">
    <property type="entry name" value="EXONUCLEASE V"/>
    <property type="match status" value="1"/>
</dbReference>
<organism evidence="2 3">
    <name type="scientific">Malassezia nana</name>
    <dbReference type="NCBI Taxonomy" id="180528"/>
    <lineage>
        <taxon>Eukaryota</taxon>
        <taxon>Fungi</taxon>
        <taxon>Dikarya</taxon>
        <taxon>Basidiomycota</taxon>
        <taxon>Ustilaginomycotina</taxon>
        <taxon>Malasseziomycetes</taxon>
        <taxon>Malasseziales</taxon>
        <taxon>Malasseziaceae</taxon>
        <taxon>Malassezia</taxon>
    </lineage>
</organism>
<dbReference type="Gene3D" id="3.90.320.10">
    <property type="match status" value="1"/>
</dbReference>
<accession>A0AAF0J8S8</accession>
<dbReference type="EMBL" id="CP119897">
    <property type="protein sequence ID" value="WFD28360.1"/>
    <property type="molecule type" value="Genomic_DNA"/>
</dbReference>
<dbReference type="InterPro" id="IPR019190">
    <property type="entry name" value="EXOV"/>
</dbReference>
<dbReference type="GO" id="GO:0045145">
    <property type="term" value="F:single-stranded DNA 5'-3' DNA exonuclease activity"/>
    <property type="evidence" value="ECO:0007669"/>
    <property type="project" value="InterPro"/>
</dbReference>
<dbReference type="PANTHER" id="PTHR14464">
    <property type="entry name" value="EXONUCLEASE V"/>
    <property type="match status" value="1"/>
</dbReference>
<reference evidence="2" key="1">
    <citation type="submission" date="2023-03" db="EMBL/GenBank/DDBJ databases">
        <title>Mating type loci evolution in Malassezia.</title>
        <authorList>
            <person name="Coelho M.A."/>
        </authorList>
    </citation>
    <scope>NUCLEOTIDE SEQUENCE</scope>
    <source>
        <strain evidence="2">CBS 9557</strain>
    </source>
</reference>
<evidence type="ECO:0000313" key="3">
    <source>
        <dbReference type="Proteomes" id="UP001213623"/>
    </source>
</evidence>